<dbReference type="InterPro" id="IPR050375">
    <property type="entry name" value="MFS_TsgA-like"/>
</dbReference>
<name>A0ABX1RXQ4_9FLAO</name>
<keyword evidence="5 6" id="KW-0472">Membrane</keyword>
<keyword evidence="4 6" id="KW-1133">Transmembrane helix</keyword>
<keyword evidence="8" id="KW-1185">Reference proteome</keyword>
<feature type="transmembrane region" description="Helical" evidence="6">
    <location>
        <begin position="248"/>
        <end position="269"/>
    </location>
</feature>
<gene>
    <name evidence="7" type="primary">fucP</name>
    <name evidence="7" type="ORF">HHX25_10340</name>
</gene>
<feature type="transmembrane region" description="Helical" evidence="6">
    <location>
        <begin position="419"/>
        <end position="441"/>
    </location>
</feature>
<evidence type="ECO:0000313" key="7">
    <source>
        <dbReference type="EMBL" id="NMH87906.1"/>
    </source>
</evidence>
<dbReference type="InterPro" id="IPR036259">
    <property type="entry name" value="MFS_trans_sf"/>
</dbReference>
<feature type="transmembrane region" description="Helical" evidence="6">
    <location>
        <begin position="345"/>
        <end position="364"/>
    </location>
</feature>
<comment type="subcellular location">
    <subcellularLocation>
        <location evidence="1">Cell inner membrane</location>
        <topology evidence="1">Multi-pass membrane protein</topology>
    </subcellularLocation>
</comment>
<protein>
    <submittedName>
        <fullName evidence="7">L-fucose:H+ symporter permease</fullName>
    </submittedName>
</protein>
<organism evidence="7 8">
    <name type="scientific">Flavivirga algicola</name>
    <dbReference type="NCBI Taxonomy" id="2729136"/>
    <lineage>
        <taxon>Bacteria</taxon>
        <taxon>Pseudomonadati</taxon>
        <taxon>Bacteroidota</taxon>
        <taxon>Flavobacteriia</taxon>
        <taxon>Flavobacteriales</taxon>
        <taxon>Flavobacteriaceae</taxon>
        <taxon>Flavivirga</taxon>
    </lineage>
</organism>
<feature type="transmembrane region" description="Helical" evidence="6">
    <location>
        <begin position="107"/>
        <end position="124"/>
    </location>
</feature>
<keyword evidence="2" id="KW-1003">Cell membrane</keyword>
<feature type="transmembrane region" description="Helical" evidence="6">
    <location>
        <begin position="318"/>
        <end position="339"/>
    </location>
</feature>
<dbReference type="SUPFAM" id="SSF103473">
    <property type="entry name" value="MFS general substrate transporter"/>
    <property type="match status" value="1"/>
</dbReference>
<evidence type="ECO:0000256" key="3">
    <source>
        <dbReference type="ARBA" id="ARBA00022692"/>
    </source>
</evidence>
<dbReference type="NCBIfam" id="TIGR00885">
    <property type="entry name" value="fucP"/>
    <property type="match status" value="1"/>
</dbReference>
<dbReference type="Proteomes" id="UP000746690">
    <property type="component" value="Unassembled WGS sequence"/>
</dbReference>
<feature type="transmembrane region" description="Helical" evidence="6">
    <location>
        <begin position="200"/>
        <end position="220"/>
    </location>
</feature>
<accession>A0ABX1RXQ4</accession>
<sequence>MSKLKNIPVVPKNLLVPFIAATSIFALWGFANDLTNPMVAAFKKVMILSNKEAYNVQFAFYFGYGVMAIPAALFIRRFSYKSGILLGLALYAIGAVLFYPAALEGSYTYFLISLFVITCGLGFLETTSNPLILSMGDPSTATQRLNLAQSFNPIGSLTGMMIAKFVVLDRILSADYDDSSEIVALGTEKAAEIKAHDLDIISTPYIAVGLFVAVVFFIILKTKIPSMTMGEHLSIKESVNRIFKSKTYLFGVIAQMFYVGAQIMCWTAIFQLVEYINEGLNDGDKVDGTFWNIAAMILFVSTRFIGTALMKKINPARMLTYFAVAAAALCIGVMTTTGITSLVCLVLVSVFMSIMFPTIYGLALKDMGEEAKLASSGLIMAIVGGAFLPKIQAAIMDFGDTVNDEEVFGDVIAGGITEIHFSFILPMICLVFVALYGIYAYKVTKKATI</sequence>
<evidence type="ECO:0000256" key="2">
    <source>
        <dbReference type="ARBA" id="ARBA00022475"/>
    </source>
</evidence>
<evidence type="ECO:0000256" key="6">
    <source>
        <dbReference type="SAM" id="Phobius"/>
    </source>
</evidence>
<comment type="caution">
    <text evidence="7">The sequence shown here is derived from an EMBL/GenBank/DDBJ whole genome shotgun (WGS) entry which is preliminary data.</text>
</comment>
<dbReference type="EMBL" id="JABBHF010000005">
    <property type="protein sequence ID" value="NMH87906.1"/>
    <property type="molecule type" value="Genomic_DNA"/>
</dbReference>
<dbReference type="PANTHER" id="PTHR43702">
    <property type="entry name" value="L-FUCOSE-PROTON SYMPORTER"/>
    <property type="match status" value="1"/>
</dbReference>
<dbReference type="Gene3D" id="1.20.1250.20">
    <property type="entry name" value="MFS general substrate transporter like domains"/>
    <property type="match status" value="2"/>
</dbReference>
<feature type="transmembrane region" description="Helical" evidence="6">
    <location>
        <begin position="12"/>
        <end position="31"/>
    </location>
</feature>
<evidence type="ECO:0000313" key="8">
    <source>
        <dbReference type="Proteomes" id="UP000746690"/>
    </source>
</evidence>
<dbReference type="PANTHER" id="PTHR43702:SF11">
    <property type="entry name" value="L-FUCOSE-PROTON SYMPORTER"/>
    <property type="match status" value="1"/>
</dbReference>
<feature type="transmembrane region" description="Helical" evidence="6">
    <location>
        <begin position="145"/>
        <end position="167"/>
    </location>
</feature>
<proteinExistence type="predicted"/>
<dbReference type="RefSeq" id="WP_169672853.1">
    <property type="nucleotide sequence ID" value="NZ_JABBHF010000005.1"/>
</dbReference>
<feature type="transmembrane region" description="Helical" evidence="6">
    <location>
        <begin position="289"/>
        <end position="306"/>
    </location>
</feature>
<feature type="transmembrane region" description="Helical" evidence="6">
    <location>
        <begin position="82"/>
        <end position="101"/>
    </location>
</feature>
<reference evidence="7 8" key="1">
    <citation type="submission" date="2020-04" db="EMBL/GenBank/DDBJ databases">
        <title>A Flavivirga sp. nov.</title>
        <authorList>
            <person name="Sun X."/>
        </authorList>
    </citation>
    <scope>NUCLEOTIDE SEQUENCE [LARGE SCALE GENOMIC DNA]</scope>
    <source>
        <strain evidence="7 8">Y03</strain>
    </source>
</reference>
<dbReference type="InterPro" id="IPR005275">
    <property type="entry name" value="Lfuc_symporter_FucP"/>
</dbReference>
<feature type="transmembrane region" description="Helical" evidence="6">
    <location>
        <begin position="58"/>
        <end position="75"/>
    </location>
</feature>
<evidence type="ECO:0000256" key="1">
    <source>
        <dbReference type="ARBA" id="ARBA00004429"/>
    </source>
</evidence>
<keyword evidence="3 6" id="KW-0812">Transmembrane</keyword>
<dbReference type="Pfam" id="PF07690">
    <property type="entry name" value="MFS_1"/>
    <property type="match status" value="1"/>
</dbReference>
<dbReference type="CDD" id="cd17394">
    <property type="entry name" value="MFS_FucP_like"/>
    <property type="match status" value="1"/>
</dbReference>
<evidence type="ECO:0000256" key="4">
    <source>
        <dbReference type="ARBA" id="ARBA00022989"/>
    </source>
</evidence>
<evidence type="ECO:0000256" key="5">
    <source>
        <dbReference type="ARBA" id="ARBA00023136"/>
    </source>
</evidence>
<feature type="transmembrane region" description="Helical" evidence="6">
    <location>
        <begin position="376"/>
        <end position="399"/>
    </location>
</feature>
<dbReference type="InterPro" id="IPR011701">
    <property type="entry name" value="MFS"/>
</dbReference>